<gene>
    <name evidence="3" type="ORF">ASPCADRAFT_146183</name>
</gene>
<dbReference type="AlphaFoldDB" id="A0A1R3RMW3"/>
<name>A0A1R3RMW3_ASPC5</name>
<feature type="region of interest" description="Disordered" evidence="1">
    <location>
        <begin position="1"/>
        <end position="52"/>
    </location>
</feature>
<keyword evidence="4" id="KW-1185">Reference proteome</keyword>
<reference evidence="4" key="1">
    <citation type="journal article" date="2017" name="Genome Biol.">
        <title>Comparative genomics reveals high biological diversity and specific adaptations in the industrially and medically important fungal genus Aspergillus.</title>
        <authorList>
            <person name="de Vries R.P."/>
            <person name="Riley R."/>
            <person name="Wiebenga A."/>
            <person name="Aguilar-Osorio G."/>
            <person name="Amillis S."/>
            <person name="Uchima C.A."/>
            <person name="Anderluh G."/>
            <person name="Asadollahi M."/>
            <person name="Askin M."/>
            <person name="Barry K."/>
            <person name="Battaglia E."/>
            <person name="Bayram O."/>
            <person name="Benocci T."/>
            <person name="Braus-Stromeyer S.A."/>
            <person name="Caldana C."/>
            <person name="Canovas D."/>
            <person name="Cerqueira G.C."/>
            <person name="Chen F."/>
            <person name="Chen W."/>
            <person name="Choi C."/>
            <person name="Clum A."/>
            <person name="Dos Santos R.A."/>
            <person name="Damasio A.R."/>
            <person name="Diallinas G."/>
            <person name="Emri T."/>
            <person name="Fekete E."/>
            <person name="Flipphi M."/>
            <person name="Freyberg S."/>
            <person name="Gallo A."/>
            <person name="Gournas C."/>
            <person name="Habgood R."/>
            <person name="Hainaut M."/>
            <person name="Harispe M.L."/>
            <person name="Henrissat B."/>
            <person name="Hilden K.S."/>
            <person name="Hope R."/>
            <person name="Hossain A."/>
            <person name="Karabika E."/>
            <person name="Karaffa L."/>
            <person name="Karanyi Z."/>
            <person name="Krasevec N."/>
            <person name="Kuo A."/>
            <person name="Kusch H."/>
            <person name="LaButti K."/>
            <person name="Lagendijk E.L."/>
            <person name="Lapidus A."/>
            <person name="Levasseur A."/>
            <person name="Lindquist E."/>
            <person name="Lipzen A."/>
            <person name="Logrieco A.F."/>
            <person name="MacCabe A."/>
            <person name="Maekelae M.R."/>
            <person name="Malavazi I."/>
            <person name="Melin P."/>
            <person name="Meyer V."/>
            <person name="Mielnichuk N."/>
            <person name="Miskei M."/>
            <person name="Molnar A.P."/>
            <person name="Mule G."/>
            <person name="Ngan C.Y."/>
            <person name="Orejas M."/>
            <person name="Orosz E."/>
            <person name="Ouedraogo J.P."/>
            <person name="Overkamp K.M."/>
            <person name="Park H.-S."/>
            <person name="Perrone G."/>
            <person name="Piumi F."/>
            <person name="Punt P.J."/>
            <person name="Ram A.F."/>
            <person name="Ramon A."/>
            <person name="Rauscher S."/>
            <person name="Record E."/>
            <person name="Riano-Pachon D.M."/>
            <person name="Robert V."/>
            <person name="Roehrig J."/>
            <person name="Ruller R."/>
            <person name="Salamov A."/>
            <person name="Salih N.S."/>
            <person name="Samson R.A."/>
            <person name="Sandor E."/>
            <person name="Sanguinetti M."/>
            <person name="Schuetze T."/>
            <person name="Sepcic K."/>
            <person name="Shelest E."/>
            <person name="Sherlock G."/>
            <person name="Sophianopoulou V."/>
            <person name="Squina F.M."/>
            <person name="Sun H."/>
            <person name="Susca A."/>
            <person name="Todd R.B."/>
            <person name="Tsang A."/>
            <person name="Unkles S.E."/>
            <person name="van de Wiele N."/>
            <person name="van Rossen-Uffink D."/>
            <person name="Oliveira J.V."/>
            <person name="Vesth T.C."/>
            <person name="Visser J."/>
            <person name="Yu J.-H."/>
            <person name="Zhou M."/>
            <person name="Andersen M.R."/>
            <person name="Archer D.B."/>
            <person name="Baker S.E."/>
            <person name="Benoit I."/>
            <person name="Brakhage A.A."/>
            <person name="Braus G.H."/>
            <person name="Fischer R."/>
            <person name="Frisvad J.C."/>
            <person name="Goldman G.H."/>
            <person name="Houbraken J."/>
            <person name="Oakley B."/>
            <person name="Pocsi I."/>
            <person name="Scazzocchio C."/>
            <person name="Seiboth B."/>
            <person name="vanKuyk P.A."/>
            <person name="Wortman J."/>
            <person name="Dyer P.S."/>
            <person name="Grigoriev I.V."/>
        </authorList>
    </citation>
    <scope>NUCLEOTIDE SEQUENCE [LARGE SCALE GENOMIC DNA]</scope>
    <source>
        <strain evidence="4">ITEM 5010</strain>
    </source>
</reference>
<proteinExistence type="predicted"/>
<dbReference type="InterPro" id="IPR003615">
    <property type="entry name" value="HNH_nuc"/>
</dbReference>
<sequence>MSPSKRKRSSPPPPLRRSARLRASASSSLPPPSQQRGRSTLSTDIESEETWPRLRAAATNRIGRYENQGRPNEGNLPSALTAFLDWLPDGGRESMARDIIDATTDDQLHTVFSNLLPALAMPMKTRSRPGTIISSPHARRLQSVEAVAATLDQPSEREKEFRDKCMERDGYRCVVTGHLDTGTWVRRGRPEDVYFAPVEAAHIIPFSYASWRNFAEPPPHISTAWEVLWRCFPGVRRAGMTVESINSLANGLSLRNSVHCAFGEFAIAFRPTDIPNVYERILFSDFPRLERDALPESDRIEFKRAPGAEDTELPSAALLDCHYRLAEILNASGMAGMIDEHWRRLEDLKGRTGGMLRPDGGTDVGGYLAVALWERIPCCLAE</sequence>
<feature type="compositionally biased region" description="Polar residues" evidence="1">
    <location>
        <begin position="34"/>
        <end position="44"/>
    </location>
</feature>
<dbReference type="STRING" id="602072.A0A1R3RMW3"/>
<dbReference type="EMBL" id="KV907499">
    <property type="protein sequence ID" value="OOF95825.1"/>
    <property type="molecule type" value="Genomic_DNA"/>
</dbReference>
<dbReference type="Proteomes" id="UP000188318">
    <property type="component" value="Unassembled WGS sequence"/>
</dbReference>
<evidence type="ECO:0000313" key="4">
    <source>
        <dbReference type="Proteomes" id="UP000188318"/>
    </source>
</evidence>
<dbReference type="OMA" id="MIHDRIT"/>
<accession>A0A1R3RMW3</accession>
<dbReference type="OrthoDB" id="2104739at2759"/>
<organism evidence="3 4">
    <name type="scientific">Aspergillus carbonarius (strain ITEM 5010)</name>
    <dbReference type="NCBI Taxonomy" id="602072"/>
    <lineage>
        <taxon>Eukaryota</taxon>
        <taxon>Fungi</taxon>
        <taxon>Dikarya</taxon>
        <taxon>Ascomycota</taxon>
        <taxon>Pezizomycotina</taxon>
        <taxon>Eurotiomycetes</taxon>
        <taxon>Eurotiomycetidae</taxon>
        <taxon>Eurotiales</taxon>
        <taxon>Aspergillaceae</taxon>
        <taxon>Aspergillus</taxon>
        <taxon>Aspergillus subgen. Circumdati</taxon>
    </lineage>
</organism>
<feature type="domain" description="HNH nuclease" evidence="2">
    <location>
        <begin position="173"/>
        <end position="269"/>
    </location>
</feature>
<dbReference type="VEuPathDB" id="FungiDB:ASPCADRAFT_146183"/>
<evidence type="ECO:0000313" key="3">
    <source>
        <dbReference type="EMBL" id="OOF95825.1"/>
    </source>
</evidence>
<dbReference type="Pfam" id="PF13391">
    <property type="entry name" value="HNH_2"/>
    <property type="match status" value="1"/>
</dbReference>
<evidence type="ECO:0000259" key="2">
    <source>
        <dbReference type="Pfam" id="PF13391"/>
    </source>
</evidence>
<evidence type="ECO:0000256" key="1">
    <source>
        <dbReference type="SAM" id="MobiDB-lite"/>
    </source>
</evidence>
<protein>
    <recommendedName>
        <fullName evidence="2">HNH nuclease domain-containing protein</fullName>
    </recommendedName>
</protein>